<sequence>MPTNLPEIEQLLADWYSLTLDNPVFVGVLVLVVWLFVALIYNFKILFLNKKQKAAEKLNLELQGKVTAAEQQLQQQKEKQATDAEQMEKDQHLIAEIQDKLAQRNHKIVENLKFIAGKFDLSEQLVDSDKDMKDEFIWQQQDNIIQQLSDRLSVAQQENAKANEKDTLISNLQNSLDKQIKQFAQLEQAIEVQKHVLQEQQKEVQQQLSNTLEKHQLDFTQLIETVQNRSAALDVESQSQPAPEQSVPQEDQKPENIAQQQIVEFSAIDQLNSKNFEPEPATEPEDLIEQKEKNEQDVAHLTKPLAEAEIEPVSQQDPMIQDLLNIAEPTFSTVKENVTQQAEINQSADAKTSSNVTGKFKSLLGKVKKSDTKTKPENISEALAANSLKAPDANTTQAASASVSGKFKSLLGKAKKSGAKTEPEQKTKVNIAEDHRAPEPEQKIEVFTAEAFKVPEAEQQQIETFIADDFKAPEVEEVHVDPDYGSSNFKMPGTFKKLFGKKKK</sequence>
<comment type="caution">
    <text evidence="4">The sequence shown here is derived from an EMBL/GenBank/DDBJ whole genome shotgun (WGS) entry which is preliminary data.</text>
</comment>
<dbReference type="RefSeq" id="WP_080524055.1">
    <property type="nucleotide sequence ID" value="NZ_LPUF01000003.1"/>
</dbReference>
<feature type="coiled-coil region" evidence="1">
    <location>
        <begin position="52"/>
        <end position="90"/>
    </location>
</feature>
<feature type="coiled-coil region" evidence="1">
    <location>
        <begin position="145"/>
        <end position="214"/>
    </location>
</feature>
<accession>A0A1V8M2P1</accession>
<evidence type="ECO:0000256" key="3">
    <source>
        <dbReference type="SAM" id="Phobius"/>
    </source>
</evidence>
<keyword evidence="3" id="KW-1133">Transmembrane helix</keyword>
<dbReference type="AlphaFoldDB" id="A0A1V8M2P1"/>
<keyword evidence="3" id="KW-0812">Transmembrane</keyword>
<protein>
    <submittedName>
        <fullName evidence="4">Uncharacterized protein</fullName>
    </submittedName>
</protein>
<name>A0A1V8M2P1_9GAMM</name>
<proteinExistence type="predicted"/>
<reference evidence="4 5" key="1">
    <citation type="submission" date="2015-12" db="EMBL/GenBank/DDBJ databases">
        <authorList>
            <person name="Shamseldin A."/>
            <person name="Moawad H."/>
            <person name="Abd El-Rahim W.M."/>
            <person name="Sadowsky M.J."/>
        </authorList>
    </citation>
    <scope>NUCLEOTIDE SEQUENCE [LARGE SCALE GENOMIC DNA]</scope>
    <source>
        <strain evidence="4 5">WF1</strain>
    </source>
</reference>
<dbReference type="STRING" id="1420851.AU255_16700"/>
<evidence type="ECO:0000256" key="1">
    <source>
        <dbReference type="SAM" id="Coils"/>
    </source>
</evidence>
<evidence type="ECO:0000313" key="5">
    <source>
        <dbReference type="Proteomes" id="UP000191980"/>
    </source>
</evidence>
<dbReference type="OrthoDB" id="5566297at2"/>
<evidence type="ECO:0000313" key="4">
    <source>
        <dbReference type="EMBL" id="OQK15830.1"/>
    </source>
</evidence>
<dbReference type="EMBL" id="LPUF01000003">
    <property type="protein sequence ID" value="OQK15830.1"/>
    <property type="molecule type" value="Genomic_DNA"/>
</dbReference>
<keyword evidence="3" id="KW-0472">Membrane</keyword>
<keyword evidence="1" id="KW-0175">Coiled coil</keyword>
<feature type="compositionally biased region" description="Basic and acidic residues" evidence="2">
    <location>
        <begin position="419"/>
        <end position="440"/>
    </location>
</feature>
<organism evidence="4 5">
    <name type="scientific">Methyloprofundus sedimenti</name>
    <dbReference type="NCBI Taxonomy" id="1420851"/>
    <lineage>
        <taxon>Bacteria</taxon>
        <taxon>Pseudomonadati</taxon>
        <taxon>Pseudomonadota</taxon>
        <taxon>Gammaproteobacteria</taxon>
        <taxon>Methylococcales</taxon>
        <taxon>Methylococcaceae</taxon>
        <taxon>Methyloprofundus</taxon>
    </lineage>
</organism>
<feature type="region of interest" description="Disordered" evidence="2">
    <location>
        <begin position="230"/>
        <end position="255"/>
    </location>
</feature>
<keyword evidence="5" id="KW-1185">Reference proteome</keyword>
<feature type="compositionally biased region" description="Polar residues" evidence="2">
    <location>
        <begin position="230"/>
        <end position="249"/>
    </location>
</feature>
<evidence type="ECO:0000256" key="2">
    <source>
        <dbReference type="SAM" id="MobiDB-lite"/>
    </source>
</evidence>
<gene>
    <name evidence="4" type="ORF">AU255_16700</name>
</gene>
<feature type="transmembrane region" description="Helical" evidence="3">
    <location>
        <begin position="24"/>
        <end position="43"/>
    </location>
</feature>
<dbReference type="Proteomes" id="UP000191980">
    <property type="component" value="Unassembled WGS sequence"/>
</dbReference>
<feature type="region of interest" description="Disordered" evidence="2">
    <location>
        <begin position="414"/>
        <end position="440"/>
    </location>
</feature>